<keyword evidence="2" id="KW-1185">Reference proteome</keyword>
<feature type="non-terminal residue" evidence="1">
    <location>
        <position position="1"/>
    </location>
</feature>
<reference evidence="1" key="1">
    <citation type="submission" date="2021-06" db="EMBL/GenBank/DDBJ databases">
        <authorList>
            <person name="Kallberg Y."/>
            <person name="Tangrot J."/>
            <person name="Rosling A."/>
        </authorList>
    </citation>
    <scope>NUCLEOTIDE SEQUENCE</scope>
    <source>
        <strain evidence="1">MA461A</strain>
    </source>
</reference>
<organism evidence="1 2">
    <name type="scientific">Racocetra persica</name>
    <dbReference type="NCBI Taxonomy" id="160502"/>
    <lineage>
        <taxon>Eukaryota</taxon>
        <taxon>Fungi</taxon>
        <taxon>Fungi incertae sedis</taxon>
        <taxon>Mucoromycota</taxon>
        <taxon>Glomeromycotina</taxon>
        <taxon>Glomeromycetes</taxon>
        <taxon>Diversisporales</taxon>
        <taxon>Gigasporaceae</taxon>
        <taxon>Racocetra</taxon>
    </lineage>
</organism>
<sequence length="155" mass="16780">ITSKFSNQNRLDIPISSIPTPSIPNVLSSLDSAVLAISSAVTNAANTAANSVGDIAAVALGLLSQLLSAFDNFKPSPANVLDGGKDIIEMNGFTFVFQYKAYFKSSIDRINVNEVESTVRVRNLNIEGIRKEEFDIGFLVILKCTRVRKIAFQIA</sequence>
<protein>
    <submittedName>
        <fullName evidence="1">4035_t:CDS:1</fullName>
    </submittedName>
</protein>
<gene>
    <name evidence="1" type="ORF">RPERSI_LOCUS13538</name>
</gene>
<dbReference type="EMBL" id="CAJVQC010030150">
    <property type="protein sequence ID" value="CAG8744770.1"/>
    <property type="molecule type" value="Genomic_DNA"/>
</dbReference>
<evidence type="ECO:0000313" key="1">
    <source>
        <dbReference type="EMBL" id="CAG8744770.1"/>
    </source>
</evidence>
<feature type="non-terminal residue" evidence="1">
    <location>
        <position position="155"/>
    </location>
</feature>
<dbReference type="Proteomes" id="UP000789920">
    <property type="component" value="Unassembled WGS sequence"/>
</dbReference>
<evidence type="ECO:0000313" key="2">
    <source>
        <dbReference type="Proteomes" id="UP000789920"/>
    </source>
</evidence>
<accession>A0ACA9QAQ7</accession>
<name>A0ACA9QAQ7_9GLOM</name>
<comment type="caution">
    <text evidence="1">The sequence shown here is derived from an EMBL/GenBank/DDBJ whole genome shotgun (WGS) entry which is preliminary data.</text>
</comment>
<proteinExistence type="predicted"/>